<dbReference type="GO" id="GO:0016491">
    <property type="term" value="F:oxidoreductase activity"/>
    <property type="evidence" value="ECO:0007669"/>
    <property type="project" value="UniProtKB-KW"/>
</dbReference>
<dbReference type="PANTHER" id="PTHR39169">
    <property type="match status" value="1"/>
</dbReference>
<keyword evidence="2" id="KW-1185">Reference proteome</keyword>
<comment type="caution">
    <text evidence="1">The sequence shown here is derived from an EMBL/GenBank/DDBJ whole genome shotgun (WGS) entry which is preliminary data.</text>
</comment>
<dbReference type="Pfam" id="PF08803">
    <property type="entry name" value="ydhR"/>
    <property type="match status" value="1"/>
</dbReference>
<gene>
    <name evidence="1" type="ORF">ACFVKH_07130</name>
</gene>
<name>A0ABW6ICY7_9CYAN</name>
<reference evidence="1 2" key="1">
    <citation type="submission" date="2024-10" db="EMBL/GenBank/DDBJ databases">
        <authorList>
            <person name="Ratan Roy A."/>
            <person name="Morales Sandoval P.H."/>
            <person name="De Los Santos Villalobos S."/>
            <person name="Chakraborty S."/>
            <person name="Mukherjee J."/>
        </authorList>
    </citation>
    <scope>NUCLEOTIDE SEQUENCE [LARGE SCALE GENOMIC DNA]</scope>
    <source>
        <strain evidence="1 2">S1</strain>
    </source>
</reference>
<evidence type="ECO:0000313" key="1">
    <source>
        <dbReference type="EMBL" id="MFE4106040.1"/>
    </source>
</evidence>
<dbReference type="SUPFAM" id="SSF54909">
    <property type="entry name" value="Dimeric alpha+beta barrel"/>
    <property type="match status" value="1"/>
</dbReference>
<proteinExistence type="predicted"/>
<dbReference type="InterPro" id="IPR014910">
    <property type="entry name" value="YdhR"/>
</dbReference>
<dbReference type="PANTHER" id="PTHR39169:SF1">
    <property type="entry name" value="MONOOXYGENASE YDHR-RELATED"/>
    <property type="match status" value="1"/>
</dbReference>
<dbReference type="EC" id="1.-.-.-" evidence="1"/>
<dbReference type="Gene3D" id="3.30.70.100">
    <property type="match status" value="1"/>
</dbReference>
<keyword evidence="1" id="KW-0560">Oxidoreductase</keyword>
<dbReference type="Proteomes" id="UP001600165">
    <property type="component" value="Unassembled WGS sequence"/>
</dbReference>
<dbReference type="InterPro" id="IPR011008">
    <property type="entry name" value="Dimeric_a/b-barrel"/>
</dbReference>
<sequence length="105" mass="11236">MAYKLVQVLFSYAAAGSPAASQAATERAHRIAAEVSGLIWKIWTYDATTAEAGGVYLFTDEASAQAYLAGPIFASLKALPEVENMQVRLLDVDSDRSQITRAPLG</sequence>
<dbReference type="EMBL" id="JBHZOL010000047">
    <property type="protein sequence ID" value="MFE4106040.1"/>
    <property type="molecule type" value="Genomic_DNA"/>
</dbReference>
<evidence type="ECO:0000313" key="2">
    <source>
        <dbReference type="Proteomes" id="UP001600165"/>
    </source>
</evidence>
<protein>
    <submittedName>
        <fullName evidence="1">YdhR family protein</fullName>
        <ecNumber evidence="1">1.-.-.-</ecNumber>
    </submittedName>
</protein>
<accession>A0ABW6ICY7</accession>
<organism evidence="1 2">
    <name type="scientific">Almyronema epifaneia S1</name>
    <dbReference type="NCBI Taxonomy" id="2991925"/>
    <lineage>
        <taxon>Bacteria</taxon>
        <taxon>Bacillati</taxon>
        <taxon>Cyanobacteriota</taxon>
        <taxon>Cyanophyceae</taxon>
        <taxon>Nodosilineales</taxon>
        <taxon>Nodosilineaceae</taxon>
        <taxon>Almyronema</taxon>
        <taxon>Almyronema epifaneia</taxon>
    </lineage>
</organism>
<dbReference type="RefSeq" id="WP_377963413.1">
    <property type="nucleotide sequence ID" value="NZ_JBHZOL010000047.1"/>
</dbReference>